<comment type="caution">
    <text evidence="2">The sequence shown here is derived from an EMBL/GenBank/DDBJ whole genome shotgun (WGS) entry which is preliminary data.</text>
</comment>
<sequence>MAISSDKTQSKVSEQTIFRSKVEAIEERVTQKMGYETILIKSLKRMEARKLGLALLVGFCVGVVACFISMTVSTGKQQLSNLRYEVNAYPVAESSNHSQRSGRRVEDMVQREATQAAMALLERSRLHHRQETTLLPVDRPRAVIWSQVSLDFRNRTEK</sequence>
<dbReference type="EMBL" id="AMZH03008457">
    <property type="protein sequence ID" value="RRT58915.1"/>
    <property type="molecule type" value="Genomic_DNA"/>
</dbReference>
<feature type="transmembrane region" description="Helical" evidence="1">
    <location>
        <begin position="51"/>
        <end position="72"/>
    </location>
</feature>
<accession>A0A426Z4J9</accession>
<reference evidence="2 3" key="1">
    <citation type="journal article" date="2014" name="Agronomy (Basel)">
        <title>A Draft Genome Sequence for Ensete ventricosum, the Drought-Tolerant Tree Against Hunger.</title>
        <authorList>
            <person name="Harrison J."/>
            <person name="Moore K.A."/>
            <person name="Paszkiewicz K."/>
            <person name="Jones T."/>
            <person name="Grant M."/>
            <person name="Ambacheew D."/>
            <person name="Muzemil S."/>
            <person name="Studholme D.J."/>
        </authorList>
    </citation>
    <scope>NUCLEOTIDE SEQUENCE [LARGE SCALE GENOMIC DNA]</scope>
</reference>
<keyword evidence="1" id="KW-0472">Membrane</keyword>
<evidence type="ECO:0000313" key="2">
    <source>
        <dbReference type="EMBL" id="RRT58915.1"/>
    </source>
</evidence>
<dbReference type="Proteomes" id="UP000287651">
    <property type="component" value="Unassembled WGS sequence"/>
</dbReference>
<dbReference type="AlphaFoldDB" id="A0A426Z4J9"/>
<gene>
    <name evidence="2" type="ORF">B296_00029202</name>
</gene>
<keyword evidence="1" id="KW-0812">Transmembrane</keyword>
<proteinExistence type="predicted"/>
<evidence type="ECO:0000256" key="1">
    <source>
        <dbReference type="SAM" id="Phobius"/>
    </source>
</evidence>
<protein>
    <submittedName>
        <fullName evidence="2">Uncharacterized protein</fullName>
    </submittedName>
</protein>
<organism evidence="2 3">
    <name type="scientific">Ensete ventricosum</name>
    <name type="common">Abyssinian banana</name>
    <name type="synonym">Musa ensete</name>
    <dbReference type="NCBI Taxonomy" id="4639"/>
    <lineage>
        <taxon>Eukaryota</taxon>
        <taxon>Viridiplantae</taxon>
        <taxon>Streptophyta</taxon>
        <taxon>Embryophyta</taxon>
        <taxon>Tracheophyta</taxon>
        <taxon>Spermatophyta</taxon>
        <taxon>Magnoliopsida</taxon>
        <taxon>Liliopsida</taxon>
        <taxon>Zingiberales</taxon>
        <taxon>Musaceae</taxon>
        <taxon>Ensete</taxon>
    </lineage>
</organism>
<name>A0A426Z4J9_ENSVE</name>
<evidence type="ECO:0000313" key="3">
    <source>
        <dbReference type="Proteomes" id="UP000287651"/>
    </source>
</evidence>
<keyword evidence="1" id="KW-1133">Transmembrane helix</keyword>